<dbReference type="Proteomes" id="UP000092462">
    <property type="component" value="Unassembled WGS sequence"/>
</dbReference>
<dbReference type="SUPFAM" id="SSF54236">
    <property type="entry name" value="Ubiquitin-like"/>
    <property type="match status" value="1"/>
</dbReference>
<protein>
    <submittedName>
        <fullName evidence="3">Uncharacterized protein</fullName>
    </submittedName>
</protein>
<dbReference type="AlphaFoldDB" id="A0A1B0D1Y4"/>
<comment type="subcellular location">
    <subcellularLocation>
        <location evidence="1">Cytoplasm</location>
        <location evidence="1">Cytosol</location>
    </subcellularLocation>
</comment>
<proteinExistence type="predicted"/>
<evidence type="ECO:0000313" key="3">
    <source>
        <dbReference type="EnsemblMetazoa" id="PPAI001357-PA"/>
    </source>
</evidence>
<reference evidence="3" key="1">
    <citation type="submission" date="2022-08" db="UniProtKB">
        <authorList>
            <consortium name="EnsemblMetazoa"/>
        </authorList>
    </citation>
    <scope>IDENTIFICATION</scope>
    <source>
        <strain evidence="3">Israel</strain>
    </source>
</reference>
<dbReference type="GO" id="GO:0006620">
    <property type="term" value="P:post-translational protein targeting to endoplasmic reticulum membrane"/>
    <property type="evidence" value="ECO:0007669"/>
    <property type="project" value="InterPro"/>
</dbReference>
<organism evidence="3 4">
    <name type="scientific">Phlebotomus papatasi</name>
    <name type="common">Sandfly</name>
    <dbReference type="NCBI Taxonomy" id="29031"/>
    <lineage>
        <taxon>Eukaryota</taxon>
        <taxon>Metazoa</taxon>
        <taxon>Ecdysozoa</taxon>
        <taxon>Arthropoda</taxon>
        <taxon>Hexapoda</taxon>
        <taxon>Insecta</taxon>
        <taxon>Pterygota</taxon>
        <taxon>Neoptera</taxon>
        <taxon>Endopterygota</taxon>
        <taxon>Diptera</taxon>
        <taxon>Nematocera</taxon>
        <taxon>Psychodoidea</taxon>
        <taxon>Psychodidae</taxon>
        <taxon>Phlebotomus</taxon>
        <taxon>Phlebotomus</taxon>
    </lineage>
</organism>
<dbReference type="VEuPathDB" id="VectorBase:PPAI001357"/>
<evidence type="ECO:0000313" key="4">
    <source>
        <dbReference type="Proteomes" id="UP000092462"/>
    </source>
</evidence>
<accession>A0A1B0D1Y4</accession>
<dbReference type="GO" id="GO:0051087">
    <property type="term" value="F:protein-folding chaperone binding"/>
    <property type="evidence" value="ECO:0007669"/>
    <property type="project" value="TreeGrafter"/>
</dbReference>
<evidence type="ECO:0000256" key="1">
    <source>
        <dbReference type="ARBA" id="ARBA00004514"/>
    </source>
</evidence>
<dbReference type="GO" id="GO:0071816">
    <property type="term" value="P:tail-anchored membrane protein insertion into ER membrane"/>
    <property type="evidence" value="ECO:0007669"/>
    <property type="project" value="TreeGrafter"/>
</dbReference>
<dbReference type="PROSITE" id="PS50053">
    <property type="entry name" value="UBIQUITIN_2"/>
    <property type="match status" value="1"/>
</dbReference>
<dbReference type="GO" id="GO:0071818">
    <property type="term" value="C:BAT3 complex"/>
    <property type="evidence" value="ECO:0007669"/>
    <property type="project" value="TreeGrafter"/>
</dbReference>
<keyword evidence="2" id="KW-0963">Cytoplasm</keyword>
<dbReference type="EnsemblMetazoa" id="PPAI001357-RA">
    <property type="protein sequence ID" value="PPAI001357-PA"/>
    <property type="gene ID" value="PPAI001357"/>
</dbReference>
<sequence>CNFLFSFCTSVFLFGLYLVHEFQKFPRESTEDTMKVTVKQLQGTGCDIEISEQALVQDLKVKIAESMNVPVTHQKVLRMGVALVNNRTLKSYDIKDGTKLMLLMKKPDTLEEAIHRSFLKFYTTEQADRLTKAFMEDFSKRMSQLSLDDIEQMASMYLQQQKAPQ</sequence>
<dbReference type="InterPro" id="IPR029071">
    <property type="entry name" value="Ubiquitin-like_domsf"/>
</dbReference>
<name>A0A1B0D1Y4_PHLPP</name>
<dbReference type="Gene3D" id="3.10.20.90">
    <property type="entry name" value="Phosphatidylinositol 3-kinase Catalytic Subunit, Chain A, domain 1"/>
    <property type="match status" value="1"/>
</dbReference>
<dbReference type="InterPro" id="IPR000626">
    <property type="entry name" value="Ubiquitin-like_dom"/>
</dbReference>
<dbReference type="PANTHER" id="PTHR46555">
    <property type="entry name" value="UBIQUITIN-LIKE PROTEIN 4A"/>
    <property type="match status" value="1"/>
</dbReference>
<dbReference type="Pfam" id="PF00240">
    <property type="entry name" value="ubiquitin"/>
    <property type="match status" value="1"/>
</dbReference>
<dbReference type="VEuPathDB" id="VectorBase:PPAPM1_011602"/>
<dbReference type="EMBL" id="AJVK01022456">
    <property type="status" value="NOT_ANNOTATED_CDS"/>
    <property type="molecule type" value="Genomic_DNA"/>
</dbReference>
<keyword evidence="4" id="KW-1185">Reference proteome</keyword>
<dbReference type="InterPro" id="IPR047154">
    <property type="entry name" value="UBL4A-like"/>
</dbReference>
<evidence type="ECO:0000256" key="2">
    <source>
        <dbReference type="ARBA" id="ARBA00022490"/>
    </source>
</evidence>
<dbReference type="SMART" id="SM00213">
    <property type="entry name" value="UBQ"/>
    <property type="match status" value="1"/>
</dbReference>
<dbReference type="PANTHER" id="PTHR46555:SF1">
    <property type="entry name" value="UBIQUITIN-LIKE PROTEIN 4A"/>
    <property type="match status" value="1"/>
</dbReference>